<comment type="catalytic activity">
    <reaction evidence="9">
        <text>dopamine + acetyl-CoA = N-acetyldopamine + CoA + H(+)</text>
        <dbReference type="Rhea" id="RHEA:51388"/>
        <dbReference type="ChEBI" id="CHEBI:15378"/>
        <dbReference type="ChEBI" id="CHEBI:57287"/>
        <dbReference type="ChEBI" id="CHEBI:57288"/>
        <dbReference type="ChEBI" id="CHEBI:59905"/>
        <dbReference type="ChEBI" id="CHEBI:125678"/>
    </reaction>
    <physiologicalReaction direction="left-to-right" evidence="9">
        <dbReference type="Rhea" id="RHEA:51389"/>
    </physiologicalReaction>
</comment>
<dbReference type="InterPro" id="IPR000182">
    <property type="entry name" value="GNAT_dom"/>
</dbReference>
<comment type="catalytic activity">
    <reaction evidence="11">
        <text>serotonin + hexadecanoyl-CoA = N-hexadecanoyl-serotonin + CoA + H(+)</text>
        <dbReference type="Rhea" id="RHEA:51384"/>
        <dbReference type="ChEBI" id="CHEBI:15378"/>
        <dbReference type="ChEBI" id="CHEBI:57287"/>
        <dbReference type="ChEBI" id="CHEBI:57379"/>
        <dbReference type="ChEBI" id="CHEBI:134059"/>
        <dbReference type="ChEBI" id="CHEBI:350546"/>
    </reaction>
    <physiologicalReaction direction="left-to-right" evidence="11">
        <dbReference type="Rhea" id="RHEA:51385"/>
    </physiologicalReaction>
</comment>
<evidence type="ECO:0000256" key="10">
    <source>
        <dbReference type="ARBA" id="ARBA00051823"/>
    </source>
</evidence>
<name>A0A6P3Y0F9_DINQU</name>
<keyword evidence="15" id="KW-1185">Reference proteome</keyword>
<evidence type="ECO:0000259" key="14">
    <source>
        <dbReference type="Pfam" id="PF00583"/>
    </source>
</evidence>
<dbReference type="GeneID" id="106749100"/>
<proteinExistence type="inferred from homology"/>
<evidence type="ECO:0000256" key="6">
    <source>
        <dbReference type="ARBA" id="ARBA00050189"/>
    </source>
</evidence>
<evidence type="ECO:0000256" key="3">
    <source>
        <dbReference type="ARBA" id="ARBA00037926"/>
    </source>
</evidence>
<comment type="pathway">
    <text evidence="3">Aromatic compound metabolism; melatonin biosynthesis; melatonin from serotonin: step 1/2.</text>
</comment>
<dbReference type="Gene3D" id="3.40.630.30">
    <property type="match status" value="1"/>
</dbReference>
<keyword evidence="2" id="KW-0012">Acyltransferase</keyword>
<dbReference type="InterPro" id="IPR016181">
    <property type="entry name" value="Acyl_CoA_acyltransferase"/>
</dbReference>
<feature type="domain" description="N-acetyltransferase" evidence="14">
    <location>
        <begin position="82"/>
        <end position="184"/>
    </location>
</feature>
<evidence type="ECO:0000256" key="12">
    <source>
        <dbReference type="ARBA" id="ARBA00052335"/>
    </source>
</evidence>
<comment type="catalytic activity">
    <reaction evidence="10">
        <text>serotonin + (9Z)-octadecenoyl-CoA = N-(9Z-octadecenoyl)-serotonin + CoA + H(+)</text>
        <dbReference type="Rhea" id="RHEA:51392"/>
        <dbReference type="ChEBI" id="CHEBI:15378"/>
        <dbReference type="ChEBI" id="CHEBI:57287"/>
        <dbReference type="ChEBI" id="CHEBI:57387"/>
        <dbReference type="ChEBI" id="CHEBI:134064"/>
        <dbReference type="ChEBI" id="CHEBI:350546"/>
    </reaction>
    <physiologicalReaction direction="left-to-right" evidence="10">
        <dbReference type="Rhea" id="RHEA:51393"/>
    </physiologicalReaction>
</comment>
<evidence type="ECO:0000256" key="9">
    <source>
        <dbReference type="ARBA" id="ARBA00051711"/>
    </source>
</evidence>
<evidence type="ECO:0000256" key="5">
    <source>
        <dbReference type="ARBA" id="ARBA00039114"/>
    </source>
</evidence>
<dbReference type="PANTHER" id="PTHR20905:SF28">
    <property type="entry name" value="GH28833P-RELATED"/>
    <property type="match status" value="1"/>
</dbReference>
<dbReference type="GO" id="GO:0004059">
    <property type="term" value="F:aralkylamine N-acetyltransferase activity"/>
    <property type="evidence" value="ECO:0007669"/>
    <property type="project" value="UniProtKB-EC"/>
</dbReference>
<dbReference type="Proteomes" id="UP000515204">
    <property type="component" value="Unplaced"/>
</dbReference>
<comment type="catalytic activity">
    <reaction evidence="8">
        <text>serotonin + (5Z,8Z,11Z,14Z)-eicosatetraenoyl-CoA = N-[(5Z,8Z,11Z,14Z)-eicosatetraenoyl]-serotonin + CoA + H(+)</text>
        <dbReference type="Rhea" id="RHEA:51396"/>
        <dbReference type="ChEBI" id="CHEBI:15378"/>
        <dbReference type="ChEBI" id="CHEBI:57287"/>
        <dbReference type="ChEBI" id="CHEBI:57368"/>
        <dbReference type="ChEBI" id="CHEBI:132255"/>
        <dbReference type="ChEBI" id="CHEBI:350546"/>
    </reaction>
    <physiologicalReaction direction="left-to-right" evidence="8">
        <dbReference type="Rhea" id="RHEA:51397"/>
    </physiologicalReaction>
</comment>
<sequence length="250" mass="28126">MEKEGNNNLILDMEARMYAPLQWESFAPCKIQDLKAAQYEEALRLIKHHFFREEPMCQAASLQEDSKSVNEFLNLIKTWMKDSTSLVALSLTSGRVIGVAVTRINNDSDKTDTYNRVLKFEGNTLENIMRLINAVIKQTNVYRELECEAYFRVHLLCVHPSYQKKGIGMSLLTTCVQVASTLKMSAIGGVFTSGLSQSLATKVGFSLISEIRYSRWVVNDNVVFDDPGKGNYSAAFMGMIISSQESIHES</sequence>
<organism evidence="15 16">
    <name type="scientific">Dinoponera quadriceps</name>
    <name type="common">South American ant</name>
    <dbReference type="NCBI Taxonomy" id="609295"/>
    <lineage>
        <taxon>Eukaryota</taxon>
        <taxon>Metazoa</taxon>
        <taxon>Ecdysozoa</taxon>
        <taxon>Arthropoda</taxon>
        <taxon>Hexapoda</taxon>
        <taxon>Insecta</taxon>
        <taxon>Pterygota</taxon>
        <taxon>Neoptera</taxon>
        <taxon>Endopterygota</taxon>
        <taxon>Hymenoptera</taxon>
        <taxon>Apocrita</taxon>
        <taxon>Aculeata</taxon>
        <taxon>Formicoidea</taxon>
        <taxon>Formicidae</taxon>
        <taxon>Ponerinae</taxon>
        <taxon>Ponerini</taxon>
        <taxon>Dinoponera</taxon>
    </lineage>
</organism>
<dbReference type="PANTHER" id="PTHR20905">
    <property type="entry name" value="N-ACETYLTRANSFERASE-RELATED"/>
    <property type="match status" value="1"/>
</dbReference>
<protein>
    <recommendedName>
        <fullName evidence="5">aralkylamine N-acetyltransferase</fullName>
        <ecNumber evidence="5">2.3.1.87</ecNumber>
    </recommendedName>
</protein>
<evidence type="ECO:0000256" key="7">
    <source>
        <dbReference type="ARBA" id="ARBA00050849"/>
    </source>
</evidence>
<dbReference type="AlphaFoldDB" id="A0A6P3Y0F9"/>
<dbReference type="Pfam" id="PF00583">
    <property type="entry name" value="Acetyltransf_1"/>
    <property type="match status" value="1"/>
</dbReference>
<dbReference type="KEGG" id="dqu:106749100"/>
<dbReference type="CDD" id="cd04301">
    <property type="entry name" value="NAT_SF"/>
    <property type="match status" value="1"/>
</dbReference>
<comment type="catalytic activity">
    <reaction evidence="13">
        <text>serotonin + acetyl-CoA = N-acetylserotonin + CoA + H(+)</text>
        <dbReference type="Rhea" id="RHEA:25217"/>
        <dbReference type="ChEBI" id="CHEBI:15378"/>
        <dbReference type="ChEBI" id="CHEBI:17697"/>
        <dbReference type="ChEBI" id="CHEBI:57287"/>
        <dbReference type="ChEBI" id="CHEBI:57288"/>
        <dbReference type="ChEBI" id="CHEBI:350546"/>
        <dbReference type="EC" id="2.3.1.87"/>
    </reaction>
    <physiologicalReaction direction="left-to-right" evidence="13">
        <dbReference type="Rhea" id="RHEA:25218"/>
    </physiologicalReaction>
</comment>
<dbReference type="FunFam" id="3.40.630.30:FF:000046">
    <property type="entry name" value="Dopamine N-acetyltransferase"/>
    <property type="match status" value="1"/>
</dbReference>
<evidence type="ECO:0000313" key="15">
    <source>
        <dbReference type="Proteomes" id="UP000515204"/>
    </source>
</evidence>
<keyword evidence="1" id="KW-0808">Transferase</keyword>
<evidence type="ECO:0000256" key="4">
    <source>
        <dbReference type="ARBA" id="ARBA00038182"/>
    </source>
</evidence>
<evidence type="ECO:0000256" key="1">
    <source>
        <dbReference type="ARBA" id="ARBA00022679"/>
    </source>
</evidence>
<dbReference type="EC" id="2.3.1.87" evidence="5"/>
<accession>A0A6P3Y0F9</accession>
<reference evidence="16" key="1">
    <citation type="submission" date="2025-08" db="UniProtKB">
        <authorList>
            <consortium name="RefSeq"/>
        </authorList>
    </citation>
    <scope>IDENTIFICATION</scope>
</reference>
<gene>
    <name evidence="16" type="primary">LOC106749100</name>
</gene>
<dbReference type="RefSeq" id="XP_014483698.1">
    <property type="nucleotide sequence ID" value="XM_014628212.1"/>
</dbReference>
<dbReference type="OrthoDB" id="6588672at2759"/>
<evidence type="ECO:0000256" key="8">
    <source>
        <dbReference type="ARBA" id="ARBA00051284"/>
    </source>
</evidence>
<dbReference type="SUPFAM" id="SSF55729">
    <property type="entry name" value="Acyl-CoA N-acyltransferases (Nat)"/>
    <property type="match status" value="1"/>
</dbReference>
<comment type="catalytic activity">
    <reaction evidence="6">
        <text>dopamine + (9Z)-octadecenoyl-CoA = N-(9Z-octadecanoyl)-dopamine + CoA + H(+)</text>
        <dbReference type="Rhea" id="RHEA:51380"/>
        <dbReference type="ChEBI" id="CHEBI:15378"/>
        <dbReference type="ChEBI" id="CHEBI:31883"/>
        <dbReference type="ChEBI" id="CHEBI:57287"/>
        <dbReference type="ChEBI" id="CHEBI:57387"/>
        <dbReference type="ChEBI" id="CHEBI:59905"/>
    </reaction>
    <physiologicalReaction direction="left-to-right" evidence="6">
        <dbReference type="Rhea" id="RHEA:51381"/>
    </physiologicalReaction>
</comment>
<evidence type="ECO:0000256" key="13">
    <source>
        <dbReference type="ARBA" id="ARBA00052491"/>
    </source>
</evidence>
<evidence type="ECO:0000313" key="16">
    <source>
        <dbReference type="RefSeq" id="XP_014483698.1"/>
    </source>
</evidence>
<evidence type="ECO:0000256" key="2">
    <source>
        <dbReference type="ARBA" id="ARBA00023315"/>
    </source>
</evidence>
<comment type="similarity">
    <text evidence="4">Belongs to the acetyltransferase family. AANAT subfamily.</text>
</comment>
<comment type="catalytic activity">
    <reaction evidence="12">
        <text>dopamine + hexadecanoyl-CoA = N-hexadecanoyl-dopamine + CoA + H(+)</text>
        <dbReference type="Rhea" id="RHEA:51376"/>
        <dbReference type="ChEBI" id="CHEBI:15378"/>
        <dbReference type="ChEBI" id="CHEBI:57287"/>
        <dbReference type="ChEBI" id="CHEBI:57379"/>
        <dbReference type="ChEBI" id="CHEBI:59905"/>
        <dbReference type="ChEBI" id="CHEBI:134058"/>
    </reaction>
    <physiologicalReaction direction="left-to-right" evidence="12">
        <dbReference type="Rhea" id="RHEA:51377"/>
    </physiologicalReaction>
</comment>
<evidence type="ECO:0000256" key="11">
    <source>
        <dbReference type="ARBA" id="ARBA00052178"/>
    </source>
</evidence>
<comment type="catalytic activity">
    <reaction evidence="7">
        <text>serotonin + octadecanoyl-CoA = N-octadecanoyl-serotonin + CoA + H(+)</text>
        <dbReference type="Rhea" id="RHEA:51400"/>
        <dbReference type="ChEBI" id="CHEBI:15378"/>
        <dbReference type="ChEBI" id="CHEBI:57287"/>
        <dbReference type="ChEBI" id="CHEBI:57394"/>
        <dbReference type="ChEBI" id="CHEBI:134065"/>
        <dbReference type="ChEBI" id="CHEBI:350546"/>
    </reaction>
    <physiologicalReaction direction="left-to-right" evidence="7">
        <dbReference type="Rhea" id="RHEA:51401"/>
    </physiologicalReaction>
</comment>